<gene>
    <name evidence="3" type="ORF">DFH08DRAFT_820094</name>
</gene>
<feature type="compositionally biased region" description="Basic and acidic residues" evidence="2">
    <location>
        <begin position="62"/>
        <end position="73"/>
    </location>
</feature>
<protein>
    <submittedName>
        <fullName evidence="3">Uncharacterized protein</fullName>
    </submittedName>
</protein>
<comment type="caution">
    <text evidence="3">The sequence shown here is derived from an EMBL/GenBank/DDBJ whole genome shotgun (WGS) entry which is preliminary data.</text>
</comment>
<feature type="compositionally biased region" description="Polar residues" evidence="2">
    <location>
        <begin position="1"/>
        <end position="20"/>
    </location>
</feature>
<reference evidence="3" key="1">
    <citation type="submission" date="2023-03" db="EMBL/GenBank/DDBJ databases">
        <title>Massive genome expansion in bonnet fungi (Mycena s.s.) driven by repeated elements and novel gene families across ecological guilds.</title>
        <authorList>
            <consortium name="Lawrence Berkeley National Laboratory"/>
            <person name="Harder C.B."/>
            <person name="Miyauchi S."/>
            <person name="Viragh M."/>
            <person name="Kuo A."/>
            <person name="Thoen E."/>
            <person name="Andreopoulos B."/>
            <person name="Lu D."/>
            <person name="Skrede I."/>
            <person name="Drula E."/>
            <person name="Henrissat B."/>
            <person name="Morin E."/>
            <person name="Kohler A."/>
            <person name="Barry K."/>
            <person name="LaButti K."/>
            <person name="Morin E."/>
            <person name="Salamov A."/>
            <person name="Lipzen A."/>
            <person name="Mereny Z."/>
            <person name="Hegedus B."/>
            <person name="Baldrian P."/>
            <person name="Stursova M."/>
            <person name="Weitz H."/>
            <person name="Taylor A."/>
            <person name="Grigoriev I.V."/>
            <person name="Nagy L.G."/>
            <person name="Martin F."/>
            <person name="Kauserud H."/>
        </authorList>
    </citation>
    <scope>NUCLEOTIDE SEQUENCE</scope>
    <source>
        <strain evidence="3">CBHHK002</strain>
    </source>
</reference>
<feature type="region of interest" description="Disordered" evidence="2">
    <location>
        <begin position="100"/>
        <end position="133"/>
    </location>
</feature>
<keyword evidence="4" id="KW-1185">Reference proteome</keyword>
<feature type="compositionally biased region" description="Acidic residues" evidence="2">
    <location>
        <begin position="111"/>
        <end position="124"/>
    </location>
</feature>
<dbReference type="AlphaFoldDB" id="A0AAD6ZDI9"/>
<name>A0AAD6ZDI9_9AGAR</name>
<feature type="region of interest" description="Disordered" evidence="2">
    <location>
        <begin position="1"/>
        <end position="75"/>
    </location>
</feature>
<evidence type="ECO:0000256" key="2">
    <source>
        <dbReference type="SAM" id="MobiDB-lite"/>
    </source>
</evidence>
<proteinExistence type="predicted"/>
<dbReference type="EMBL" id="JARIHO010000059">
    <property type="protein sequence ID" value="KAJ7318069.1"/>
    <property type="molecule type" value="Genomic_DNA"/>
</dbReference>
<dbReference type="Proteomes" id="UP001218218">
    <property type="component" value="Unassembled WGS sequence"/>
</dbReference>
<evidence type="ECO:0000313" key="4">
    <source>
        <dbReference type="Proteomes" id="UP001218218"/>
    </source>
</evidence>
<sequence length="313" mass="34911">MSAVRDNNGTDQSIGENHQSLWDEGKKHQNSAKCQVQELEEAEEFERKAVEARTAAQAALSPEEREKRKKAEEADSLALAQRLQEYKYETRCRITQYGGSACPVSVRTPGPEEDVEEEMDVDCPEENHPETSHVDQIQEWLTRLEPGVIAQSEDAGDMEVDRPSEFGLFLQLTPDLILVPIAVEPEPKEEGLSKEEMLARLAGQRAEKAREEELEKAKITEQRVANEAEAAWIEAQMAELQSKHDALTENLAVKMELLPVEVPAQAQLLEDAPSGFWSMLQPDGRVAFVLDDDNNEPVASGSGARPDPELKKD</sequence>
<organism evidence="3 4">
    <name type="scientific">Mycena albidolilacea</name>
    <dbReference type="NCBI Taxonomy" id="1033008"/>
    <lineage>
        <taxon>Eukaryota</taxon>
        <taxon>Fungi</taxon>
        <taxon>Dikarya</taxon>
        <taxon>Basidiomycota</taxon>
        <taxon>Agaricomycotina</taxon>
        <taxon>Agaricomycetes</taxon>
        <taxon>Agaricomycetidae</taxon>
        <taxon>Agaricales</taxon>
        <taxon>Marasmiineae</taxon>
        <taxon>Mycenaceae</taxon>
        <taxon>Mycena</taxon>
    </lineage>
</organism>
<keyword evidence="1" id="KW-0175">Coiled coil</keyword>
<feature type="coiled-coil region" evidence="1">
    <location>
        <begin position="194"/>
        <end position="257"/>
    </location>
</feature>
<evidence type="ECO:0000313" key="3">
    <source>
        <dbReference type="EMBL" id="KAJ7318069.1"/>
    </source>
</evidence>
<evidence type="ECO:0000256" key="1">
    <source>
        <dbReference type="SAM" id="Coils"/>
    </source>
</evidence>
<feature type="region of interest" description="Disordered" evidence="2">
    <location>
        <begin position="292"/>
        <end position="313"/>
    </location>
</feature>
<accession>A0AAD6ZDI9</accession>